<evidence type="ECO:0000256" key="1">
    <source>
        <dbReference type="ARBA" id="ARBA00001946"/>
    </source>
</evidence>
<proteinExistence type="predicted"/>
<dbReference type="PROSITE" id="PS51462">
    <property type="entry name" value="NUDIX"/>
    <property type="match status" value="1"/>
</dbReference>
<dbReference type="InterPro" id="IPR015797">
    <property type="entry name" value="NUDIX_hydrolase-like_dom_sf"/>
</dbReference>
<dbReference type="PANTHER" id="PTHR43046">
    <property type="entry name" value="GDP-MANNOSE MANNOSYL HYDROLASE"/>
    <property type="match status" value="1"/>
</dbReference>
<dbReference type="Pfam" id="PF00293">
    <property type="entry name" value="NUDIX"/>
    <property type="match status" value="1"/>
</dbReference>
<dbReference type="Gene3D" id="3.90.79.10">
    <property type="entry name" value="Nucleoside Triphosphate Pyrophosphohydrolase"/>
    <property type="match status" value="1"/>
</dbReference>
<dbReference type="InterPro" id="IPR000086">
    <property type="entry name" value="NUDIX_hydrolase_dom"/>
</dbReference>
<dbReference type="PANTHER" id="PTHR43046:SF2">
    <property type="entry name" value="8-OXO-DGTP DIPHOSPHATASE-RELATED"/>
    <property type="match status" value="1"/>
</dbReference>
<dbReference type="Proteomes" id="UP000198870">
    <property type="component" value="Unassembled WGS sequence"/>
</dbReference>
<evidence type="ECO:0000259" key="3">
    <source>
        <dbReference type="PROSITE" id="PS51462"/>
    </source>
</evidence>
<evidence type="ECO:0000313" key="4">
    <source>
        <dbReference type="EMBL" id="SCX93812.1"/>
    </source>
</evidence>
<keyword evidence="2" id="KW-0378">Hydrolase</keyword>
<evidence type="ECO:0000313" key="5">
    <source>
        <dbReference type="Proteomes" id="UP000198870"/>
    </source>
</evidence>
<comment type="cofactor">
    <cofactor evidence="1">
        <name>Mg(2+)</name>
        <dbReference type="ChEBI" id="CHEBI:18420"/>
    </cofactor>
</comment>
<accession>A0A1G5BUB2</accession>
<name>A0A1G5BUB2_9BACT</name>
<keyword evidence="5" id="KW-1185">Reference proteome</keyword>
<feature type="domain" description="Nudix hydrolase" evidence="3">
    <location>
        <begin position="2"/>
        <end position="139"/>
    </location>
</feature>
<dbReference type="STRING" id="419481.SAMN05216233_102203"/>
<protein>
    <submittedName>
        <fullName evidence="4">NUDIX domain-containing protein</fullName>
    </submittedName>
</protein>
<dbReference type="EMBL" id="FMUX01000002">
    <property type="protein sequence ID" value="SCX93812.1"/>
    <property type="molecule type" value="Genomic_DNA"/>
</dbReference>
<dbReference type="OrthoDB" id="542521at2"/>
<dbReference type="GO" id="GO:0016787">
    <property type="term" value="F:hydrolase activity"/>
    <property type="evidence" value="ECO:0007669"/>
    <property type="project" value="UniProtKB-KW"/>
</dbReference>
<dbReference type="RefSeq" id="WP_092208567.1">
    <property type="nucleotide sequence ID" value="NZ_FMUX01000002.1"/>
</dbReference>
<dbReference type="AlphaFoldDB" id="A0A1G5BUB2"/>
<evidence type="ECO:0000256" key="2">
    <source>
        <dbReference type="ARBA" id="ARBA00022801"/>
    </source>
</evidence>
<reference evidence="4 5" key="1">
    <citation type="submission" date="2016-10" db="EMBL/GenBank/DDBJ databases">
        <authorList>
            <person name="de Groot N.N."/>
        </authorList>
    </citation>
    <scope>NUCLEOTIDE SEQUENCE [LARGE SCALE GENOMIC DNA]</scope>
    <source>
        <strain evidence="4 5">AA1</strain>
    </source>
</reference>
<sequence length="152" mass="17126">MIISLNIAKAIITDGQNILMLMKEYDNGQTLYTLPGGRQKPGETLEETVVREVNEEVATTVNVLGLLGVYEHSHPARKDPDIIQHHVEFAFLCELNEPYDPVMGHTPDPHQVSVEWVQKQSLHRLTLHPEELEGVLKAFRLPDPPVYLGQVS</sequence>
<dbReference type="SUPFAM" id="SSF55811">
    <property type="entry name" value="Nudix"/>
    <property type="match status" value="1"/>
</dbReference>
<gene>
    <name evidence="4" type="ORF">SAMN05216233_102203</name>
</gene>
<organism evidence="4 5">
    <name type="scientific">Desulfoluna spongiiphila</name>
    <dbReference type="NCBI Taxonomy" id="419481"/>
    <lineage>
        <taxon>Bacteria</taxon>
        <taxon>Pseudomonadati</taxon>
        <taxon>Thermodesulfobacteriota</taxon>
        <taxon>Desulfobacteria</taxon>
        <taxon>Desulfobacterales</taxon>
        <taxon>Desulfolunaceae</taxon>
        <taxon>Desulfoluna</taxon>
    </lineage>
</organism>